<dbReference type="AlphaFoldDB" id="A0A2P6QE15"/>
<gene>
    <name evidence="2" type="ORF">RchiOBHm_Chr5g0046081</name>
</gene>
<keyword evidence="1" id="KW-1133">Transmembrane helix</keyword>
<evidence type="ECO:0000256" key="1">
    <source>
        <dbReference type="SAM" id="Phobius"/>
    </source>
</evidence>
<protein>
    <submittedName>
        <fullName evidence="2">Uncharacterized protein</fullName>
    </submittedName>
</protein>
<keyword evidence="1" id="KW-0472">Membrane</keyword>
<sequence>MIPWSPCVIVVPEWFSLDLVTYRLTQHLLPLYLANEKMFTQPSYICAIFISFAASLLLYFLYSITDVALLFLRVKTHNTPICSQLIYVFYSCHHTSLF</sequence>
<keyword evidence="1" id="KW-0812">Transmembrane</keyword>
<feature type="transmembrane region" description="Helical" evidence="1">
    <location>
        <begin position="42"/>
        <end position="62"/>
    </location>
</feature>
<name>A0A2P6QE15_ROSCH</name>
<comment type="caution">
    <text evidence="2">The sequence shown here is derived from an EMBL/GenBank/DDBJ whole genome shotgun (WGS) entry which is preliminary data.</text>
</comment>
<evidence type="ECO:0000313" key="3">
    <source>
        <dbReference type="Proteomes" id="UP000238479"/>
    </source>
</evidence>
<dbReference type="Gramene" id="PRQ32411">
    <property type="protein sequence ID" value="PRQ32411"/>
    <property type="gene ID" value="RchiOBHm_Chr5g0046081"/>
</dbReference>
<dbReference type="EMBL" id="PDCK01000043">
    <property type="protein sequence ID" value="PRQ32411.1"/>
    <property type="molecule type" value="Genomic_DNA"/>
</dbReference>
<keyword evidence="3" id="KW-1185">Reference proteome</keyword>
<organism evidence="2 3">
    <name type="scientific">Rosa chinensis</name>
    <name type="common">China rose</name>
    <dbReference type="NCBI Taxonomy" id="74649"/>
    <lineage>
        <taxon>Eukaryota</taxon>
        <taxon>Viridiplantae</taxon>
        <taxon>Streptophyta</taxon>
        <taxon>Embryophyta</taxon>
        <taxon>Tracheophyta</taxon>
        <taxon>Spermatophyta</taxon>
        <taxon>Magnoliopsida</taxon>
        <taxon>eudicotyledons</taxon>
        <taxon>Gunneridae</taxon>
        <taxon>Pentapetalae</taxon>
        <taxon>rosids</taxon>
        <taxon>fabids</taxon>
        <taxon>Rosales</taxon>
        <taxon>Rosaceae</taxon>
        <taxon>Rosoideae</taxon>
        <taxon>Rosoideae incertae sedis</taxon>
        <taxon>Rosa</taxon>
    </lineage>
</organism>
<dbReference type="Proteomes" id="UP000238479">
    <property type="component" value="Chromosome 5"/>
</dbReference>
<proteinExistence type="predicted"/>
<evidence type="ECO:0000313" key="2">
    <source>
        <dbReference type="EMBL" id="PRQ32411.1"/>
    </source>
</evidence>
<accession>A0A2P6QE15</accession>
<reference evidence="2 3" key="1">
    <citation type="journal article" date="2018" name="Nat. Genet.">
        <title>The Rosa genome provides new insights in the design of modern roses.</title>
        <authorList>
            <person name="Bendahmane M."/>
        </authorList>
    </citation>
    <scope>NUCLEOTIDE SEQUENCE [LARGE SCALE GENOMIC DNA]</scope>
    <source>
        <strain evidence="3">cv. Old Blush</strain>
    </source>
</reference>